<evidence type="ECO:0000256" key="4">
    <source>
        <dbReference type="ARBA" id="ARBA00022605"/>
    </source>
</evidence>
<dbReference type="SUPFAM" id="SSF89550">
    <property type="entry name" value="PHP domain-like"/>
    <property type="match status" value="1"/>
</dbReference>
<dbReference type="OrthoDB" id="9775255at2"/>
<protein>
    <recommendedName>
        <fullName evidence="3 8">Histidinol-phosphatase</fullName>
        <shortName evidence="8">HolPase</shortName>
        <ecNumber evidence="3 8">3.1.3.15</ecNumber>
    </recommendedName>
</protein>
<dbReference type="GO" id="GO:0005737">
    <property type="term" value="C:cytoplasm"/>
    <property type="evidence" value="ECO:0007669"/>
    <property type="project" value="TreeGrafter"/>
</dbReference>
<dbReference type="NCBIfam" id="TIGR01856">
    <property type="entry name" value="hisJ_fam"/>
    <property type="match status" value="1"/>
</dbReference>
<accession>A0A380LJZ0</accession>
<proteinExistence type="inferred from homology"/>
<gene>
    <name evidence="10" type="primary">hisK_1</name>
    <name evidence="10" type="ORF">NCTC11087_01033</name>
</gene>
<dbReference type="Gene3D" id="3.20.20.140">
    <property type="entry name" value="Metal-dependent hydrolases"/>
    <property type="match status" value="1"/>
</dbReference>
<dbReference type="EC" id="3.1.3.15" evidence="3 8"/>
<dbReference type="InterPro" id="IPR004013">
    <property type="entry name" value="PHP_dom"/>
</dbReference>
<keyword evidence="11" id="KW-1185">Reference proteome</keyword>
<reference evidence="10 11" key="1">
    <citation type="submission" date="2018-06" db="EMBL/GenBank/DDBJ databases">
        <authorList>
            <consortium name="Pathogen Informatics"/>
            <person name="Doyle S."/>
        </authorList>
    </citation>
    <scope>NUCLEOTIDE SEQUENCE [LARGE SCALE GENOMIC DNA]</scope>
    <source>
        <strain evidence="10 11">NCTC11087</strain>
    </source>
</reference>
<keyword evidence="4 8" id="KW-0028">Amino-acid biosynthesis</keyword>
<dbReference type="RefSeq" id="WP_022790413.1">
    <property type="nucleotide sequence ID" value="NZ_UHFX01000003.1"/>
</dbReference>
<evidence type="ECO:0000256" key="7">
    <source>
        <dbReference type="ARBA" id="ARBA00049158"/>
    </source>
</evidence>
<organism evidence="10 11">
    <name type="scientific">Faecalicoccus pleomorphus</name>
    <dbReference type="NCBI Taxonomy" id="1323"/>
    <lineage>
        <taxon>Bacteria</taxon>
        <taxon>Bacillati</taxon>
        <taxon>Bacillota</taxon>
        <taxon>Erysipelotrichia</taxon>
        <taxon>Erysipelotrichales</taxon>
        <taxon>Erysipelotrichaceae</taxon>
        <taxon>Faecalicoccus</taxon>
    </lineage>
</organism>
<dbReference type="EMBL" id="UHFX01000003">
    <property type="protein sequence ID" value="SUO04139.1"/>
    <property type="molecule type" value="Genomic_DNA"/>
</dbReference>
<evidence type="ECO:0000313" key="11">
    <source>
        <dbReference type="Proteomes" id="UP000255523"/>
    </source>
</evidence>
<dbReference type="AlphaFoldDB" id="A0A380LJZ0"/>
<comment type="catalytic activity">
    <reaction evidence="7 8">
        <text>L-histidinol phosphate + H2O = L-histidinol + phosphate</text>
        <dbReference type="Rhea" id="RHEA:14465"/>
        <dbReference type="ChEBI" id="CHEBI:15377"/>
        <dbReference type="ChEBI" id="CHEBI:43474"/>
        <dbReference type="ChEBI" id="CHEBI:57699"/>
        <dbReference type="ChEBI" id="CHEBI:57980"/>
        <dbReference type="EC" id="3.1.3.15"/>
    </reaction>
</comment>
<evidence type="ECO:0000313" key="10">
    <source>
        <dbReference type="EMBL" id="SUO04139.1"/>
    </source>
</evidence>
<evidence type="ECO:0000259" key="9">
    <source>
        <dbReference type="Pfam" id="PF02811"/>
    </source>
</evidence>
<evidence type="ECO:0000256" key="3">
    <source>
        <dbReference type="ARBA" id="ARBA00013085"/>
    </source>
</evidence>
<dbReference type="UniPathway" id="UPA00031">
    <property type="reaction ID" value="UER00013"/>
</dbReference>
<evidence type="ECO:0000256" key="5">
    <source>
        <dbReference type="ARBA" id="ARBA00022801"/>
    </source>
</evidence>
<comment type="pathway">
    <text evidence="1 8">Amino-acid biosynthesis; L-histidine biosynthesis; L-histidine from 5-phospho-alpha-D-ribose 1-diphosphate: step 8/9.</text>
</comment>
<evidence type="ECO:0000256" key="8">
    <source>
        <dbReference type="RuleBase" id="RU366003"/>
    </source>
</evidence>
<dbReference type="PANTHER" id="PTHR21039">
    <property type="entry name" value="HISTIDINOL PHOSPHATASE-RELATED"/>
    <property type="match status" value="1"/>
</dbReference>
<dbReference type="GeneID" id="77462002"/>
<name>A0A380LJZ0_9FIRM</name>
<dbReference type="GO" id="GO:0000105">
    <property type="term" value="P:L-histidine biosynthetic process"/>
    <property type="evidence" value="ECO:0007669"/>
    <property type="project" value="UniProtKB-UniRule"/>
</dbReference>
<evidence type="ECO:0000256" key="6">
    <source>
        <dbReference type="ARBA" id="ARBA00023102"/>
    </source>
</evidence>
<dbReference type="Proteomes" id="UP000255523">
    <property type="component" value="Unassembled WGS sequence"/>
</dbReference>
<dbReference type="InterPro" id="IPR016195">
    <property type="entry name" value="Pol/histidinol_Pase-like"/>
</dbReference>
<dbReference type="CDD" id="cd12110">
    <property type="entry name" value="PHP_HisPPase_Hisj_like"/>
    <property type="match status" value="1"/>
</dbReference>
<keyword evidence="6 8" id="KW-0368">Histidine biosynthesis</keyword>
<keyword evidence="5 8" id="KW-0378">Hydrolase</keyword>
<dbReference type="InterPro" id="IPR010140">
    <property type="entry name" value="Histidinol_P_phosphatase_HisJ"/>
</dbReference>
<dbReference type="Pfam" id="PF02811">
    <property type="entry name" value="PHP"/>
    <property type="match status" value="1"/>
</dbReference>
<dbReference type="PANTHER" id="PTHR21039:SF0">
    <property type="entry name" value="HISTIDINOL-PHOSPHATASE"/>
    <property type="match status" value="1"/>
</dbReference>
<dbReference type="GO" id="GO:0004401">
    <property type="term" value="F:histidinol-phosphatase activity"/>
    <property type="evidence" value="ECO:0007669"/>
    <property type="project" value="UniProtKB-UniRule"/>
</dbReference>
<evidence type="ECO:0000256" key="1">
    <source>
        <dbReference type="ARBA" id="ARBA00004970"/>
    </source>
</evidence>
<feature type="domain" description="PHP" evidence="9">
    <location>
        <begin position="6"/>
        <end position="197"/>
    </location>
</feature>
<evidence type="ECO:0000256" key="2">
    <source>
        <dbReference type="ARBA" id="ARBA00009152"/>
    </source>
</evidence>
<comment type="similarity">
    <text evidence="2 8">Belongs to the PHP hydrolase family. HisK subfamily.</text>
</comment>
<sequence>MIKQNLHTHSTYCDGKDRIEEMVQTAIEKGFTVLGFSGHGPCLVDEVAMKESDLPNYIKDILEAKEKYKDQIQIFLGIEEDISQRIPSKEPYDFVIGSKHFMFIKNQVKNVDYSKEMAQEIVELYDGDFLKYAKDYYEDLKNIANYPEVDIVGHLDLLMKFNEDESFLSFTDPTYLSYAKDCIDVLIKAGKIFEVNTGAISRGYRTKPYPHQTLLAYIQEKGGKILLNSDCHNRVNLDCYYKESMELIKQCGFKTMMTLTTEGFKEVPIDRFTV</sequence>